<dbReference type="AlphaFoldDB" id="A0AAQ3KFR5"/>
<keyword evidence="3" id="KW-1185">Reference proteome</keyword>
<dbReference type="PANTHER" id="PTHR31286">
    <property type="entry name" value="GLYCINE-RICH CELL WALL STRUCTURAL PROTEIN 1.8-LIKE"/>
    <property type="match status" value="1"/>
</dbReference>
<evidence type="ECO:0000313" key="3">
    <source>
        <dbReference type="Proteomes" id="UP001327560"/>
    </source>
</evidence>
<feature type="region of interest" description="Disordered" evidence="1">
    <location>
        <begin position="60"/>
        <end position="137"/>
    </location>
</feature>
<reference evidence="2 3" key="1">
    <citation type="submission" date="2023-10" db="EMBL/GenBank/DDBJ databases">
        <title>Chromosome-scale genome assembly provides insights into flower coloration mechanisms of Canna indica.</title>
        <authorList>
            <person name="Li C."/>
        </authorList>
    </citation>
    <scope>NUCLEOTIDE SEQUENCE [LARGE SCALE GENOMIC DNA]</scope>
    <source>
        <tissue evidence="2">Flower</tissue>
    </source>
</reference>
<dbReference type="Proteomes" id="UP001327560">
    <property type="component" value="Chromosome 5"/>
</dbReference>
<name>A0AAQ3KFR5_9LILI</name>
<dbReference type="EMBL" id="CP136894">
    <property type="protein sequence ID" value="WOL08019.1"/>
    <property type="molecule type" value="Genomic_DNA"/>
</dbReference>
<evidence type="ECO:0000256" key="1">
    <source>
        <dbReference type="SAM" id="MobiDB-lite"/>
    </source>
</evidence>
<feature type="compositionally biased region" description="Basic and acidic residues" evidence="1">
    <location>
        <begin position="60"/>
        <end position="71"/>
    </location>
</feature>
<sequence length="397" mass="45808">MAKDSLMGPWIQVHQKNTRYNNNNNNVRTGGGDYNAFKVLDNPTFEEGHRRKDKERTMVVNGGEKKLEYKSSGDLGDSGNPDPTLSPANLPRPKKPSDPDNSSAVRKSFDNPSTSNRSAPAVGDSRMNPTSGNLIAKSSYSSNDMEKVLSNDPWFLRGQVLLLIPWRENFQPMVERIDTIPIWVQFPGLPIEFLHRQILTELASVIGKPLKVDHITLQGNRAKFARGLIDLKYKGPHYTWCNNRLRNKRIMTRLDKYEEVQTLVNSSFNTASKKQNEQNVMDTFEDTLAELGKILTKWNKKNIGSLEERLNDSMKELSILEDIDDRGLSNELDQIQMRCLINRIMPYNRQIHIKWWSKARTLWIEQNDKNTKYFQNLVTFKKRKNVILEIETEGRMI</sequence>
<gene>
    <name evidence="2" type="ORF">Cni_G16771</name>
</gene>
<feature type="compositionally biased region" description="Polar residues" evidence="1">
    <location>
        <begin position="127"/>
        <end position="137"/>
    </location>
</feature>
<dbReference type="PANTHER" id="PTHR31286:SF99">
    <property type="entry name" value="DUF4283 DOMAIN-CONTAINING PROTEIN"/>
    <property type="match status" value="1"/>
</dbReference>
<proteinExistence type="predicted"/>
<accession>A0AAQ3KFR5</accession>
<protein>
    <recommendedName>
        <fullName evidence="4">DUF4283 domain-containing protein</fullName>
    </recommendedName>
</protein>
<evidence type="ECO:0008006" key="4">
    <source>
        <dbReference type="Google" id="ProtNLM"/>
    </source>
</evidence>
<dbReference type="InterPro" id="IPR040256">
    <property type="entry name" value="At4g02000-like"/>
</dbReference>
<feature type="compositionally biased region" description="Polar residues" evidence="1">
    <location>
        <begin position="99"/>
        <end position="118"/>
    </location>
</feature>
<organism evidence="2 3">
    <name type="scientific">Canna indica</name>
    <name type="common">Indian-shot</name>
    <dbReference type="NCBI Taxonomy" id="4628"/>
    <lineage>
        <taxon>Eukaryota</taxon>
        <taxon>Viridiplantae</taxon>
        <taxon>Streptophyta</taxon>
        <taxon>Embryophyta</taxon>
        <taxon>Tracheophyta</taxon>
        <taxon>Spermatophyta</taxon>
        <taxon>Magnoliopsida</taxon>
        <taxon>Liliopsida</taxon>
        <taxon>Zingiberales</taxon>
        <taxon>Cannaceae</taxon>
        <taxon>Canna</taxon>
    </lineage>
</organism>
<evidence type="ECO:0000313" key="2">
    <source>
        <dbReference type="EMBL" id="WOL08019.1"/>
    </source>
</evidence>